<dbReference type="KEGG" id="lcre:Pla8534_03690"/>
<keyword evidence="4" id="KW-1185">Reference proteome</keyword>
<dbReference type="EMBL" id="CP036433">
    <property type="protein sequence ID" value="QDU92621.1"/>
    <property type="molecule type" value="Genomic_DNA"/>
</dbReference>
<dbReference type="OrthoDB" id="288212at2"/>
<dbReference type="RefSeq" id="WP_145048736.1">
    <property type="nucleotide sequence ID" value="NZ_CP036433.1"/>
</dbReference>
<feature type="chain" id="PRO_5021751374" evidence="2">
    <location>
        <begin position="20"/>
        <end position="206"/>
    </location>
</feature>
<name>A0A518DLB2_9BACT</name>
<evidence type="ECO:0000256" key="1">
    <source>
        <dbReference type="SAM" id="MobiDB-lite"/>
    </source>
</evidence>
<gene>
    <name evidence="3" type="ORF">Pla8534_03690</name>
</gene>
<reference evidence="3 4" key="1">
    <citation type="submission" date="2019-02" db="EMBL/GenBank/DDBJ databases">
        <title>Deep-cultivation of Planctomycetes and their phenomic and genomic characterization uncovers novel biology.</title>
        <authorList>
            <person name="Wiegand S."/>
            <person name="Jogler M."/>
            <person name="Boedeker C."/>
            <person name="Pinto D."/>
            <person name="Vollmers J."/>
            <person name="Rivas-Marin E."/>
            <person name="Kohn T."/>
            <person name="Peeters S.H."/>
            <person name="Heuer A."/>
            <person name="Rast P."/>
            <person name="Oberbeckmann S."/>
            <person name="Bunk B."/>
            <person name="Jeske O."/>
            <person name="Meyerdierks A."/>
            <person name="Storesund J.E."/>
            <person name="Kallscheuer N."/>
            <person name="Luecker S."/>
            <person name="Lage O.M."/>
            <person name="Pohl T."/>
            <person name="Merkel B.J."/>
            <person name="Hornburger P."/>
            <person name="Mueller R.-W."/>
            <person name="Bruemmer F."/>
            <person name="Labrenz M."/>
            <person name="Spormann A.M."/>
            <person name="Op den Camp H."/>
            <person name="Overmann J."/>
            <person name="Amann R."/>
            <person name="Jetten M.S.M."/>
            <person name="Mascher T."/>
            <person name="Medema M.H."/>
            <person name="Devos D.P."/>
            <person name="Kaster A.-K."/>
            <person name="Ovreas L."/>
            <person name="Rohde M."/>
            <person name="Galperin M.Y."/>
            <person name="Jogler C."/>
        </authorList>
    </citation>
    <scope>NUCLEOTIDE SEQUENCE [LARGE SCALE GENOMIC DNA]</scope>
    <source>
        <strain evidence="3 4">Pla85_3_4</strain>
    </source>
</reference>
<evidence type="ECO:0000313" key="3">
    <source>
        <dbReference type="EMBL" id="QDU92621.1"/>
    </source>
</evidence>
<sequence length="206" mass="22540" precursor="true">MRLSWINVLGVLTLIGSFAASTQVASAQFPFGGRGASVNPGARQLPSRMLPRPTSRTFGLGSSNAPRAKDAPPPSAPPSTWRDYVHDKKIKTPPIRPKSQVGPQFQGLGASNAPRAKDAPPPSAPPSTWRDFVHDKKIKTPPIRPKSQVNPDYYDGVWRRPGGMQGFPPPQSKPSPRQKTPPTFPRDIRAPYVHPPRDLKPPKFPK</sequence>
<evidence type="ECO:0000313" key="4">
    <source>
        <dbReference type="Proteomes" id="UP000317648"/>
    </source>
</evidence>
<proteinExistence type="predicted"/>
<feature type="region of interest" description="Disordered" evidence="1">
    <location>
        <begin position="30"/>
        <end position="206"/>
    </location>
</feature>
<organism evidence="3 4">
    <name type="scientific">Lignipirellula cremea</name>
    <dbReference type="NCBI Taxonomy" id="2528010"/>
    <lineage>
        <taxon>Bacteria</taxon>
        <taxon>Pseudomonadati</taxon>
        <taxon>Planctomycetota</taxon>
        <taxon>Planctomycetia</taxon>
        <taxon>Pirellulales</taxon>
        <taxon>Pirellulaceae</taxon>
        <taxon>Lignipirellula</taxon>
    </lineage>
</organism>
<feature type="compositionally biased region" description="Basic and acidic residues" evidence="1">
    <location>
        <begin position="195"/>
        <end position="206"/>
    </location>
</feature>
<dbReference type="AlphaFoldDB" id="A0A518DLB2"/>
<evidence type="ECO:0000256" key="2">
    <source>
        <dbReference type="SAM" id="SignalP"/>
    </source>
</evidence>
<protein>
    <submittedName>
        <fullName evidence="3">Uncharacterized protein</fullName>
    </submittedName>
</protein>
<accession>A0A518DLB2</accession>
<feature type="compositionally biased region" description="Polar residues" evidence="1">
    <location>
        <begin position="54"/>
        <end position="64"/>
    </location>
</feature>
<dbReference type="Proteomes" id="UP000317648">
    <property type="component" value="Chromosome"/>
</dbReference>
<feature type="signal peptide" evidence="2">
    <location>
        <begin position="1"/>
        <end position="19"/>
    </location>
</feature>
<keyword evidence="2" id="KW-0732">Signal</keyword>